<dbReference type="Proteomes" id="UP000585258">
    <property type="component" value="Unassembled WGS sequence"/>
</dbReference>
<keyword evidence="1" id="KW-0418">Kinase</keyword>
<dbReference type="AlphaFoldDB" id="A0A7X0SEE0"/>
<name>A0A7X0SEE0_9CLOT</name>
<evidence type="ECO:0000313" key="1">
    <source>
        <dbReference type="EMBL" id="MBB6715960.1"/>
    </source>
</evidence>
<sequence>MKPYICIENKFRKICNDVNIVESLESSYIAGNRLTIKLLCIFDVKELIEKSYEKFEYVGETIEAIALELISKYNYDIVKRNFYSYIMREMMRNVVEHSKAEKFCLALYIGDEDEIAFKVIDTGIGIKKSLNSHPNYNVNDSVTALAFSIRPGITKTHKRDPSIDDMWQNSGFGLYMVSSIGNKLGYFSIISGESELFIKNSIKSYNKRKFKGTEVTVAIKNNIKLNTSILLKEISQQGNELAKNSLMFSRYAEIKTASKASTLLNEYN</sequence>
<accession>A0A7X0SEE0</accession>
<protein>
    <submittedName>
        <fullName evidence="1">Sensor histidine kinase</fullName>
    </submittedName>
</protein>
<dbReference type="RefSeq" id="WP_185165101.1">
    <property type="nucleotide sequence ID" value="NZ_JACKWY010000010.1"/>
</dbReference>
<reference evidence="1 2" key="1">
    <citation type="submission" date="2020-08" db="EMBL/GenBank/DDBJ databases">
        <title>Clostridia isolated from Swiss meat.</title>
        <authorList>
            <person name="Wambui J."/>
            <person name="Stevens M.J.A."/>
            <person name="Stephan R."/>
        </authorList>
    </citation>
    <scope>NUCLEOTIDE SEQUENCE [LARGE SCALE GENOMIC DNA]</scope>
    <source>
        <strain evidence="1 2">CM001</strain>
    </source>
</reference>
<proteinExistence type="predicted"/>
<gene>
    <name evidence="1" type="ORF">H7E68_14735</name>
</gene>
<comment type="caution">
    <text evidence="1">The sequence shown here is derived from an EMBL/GenBank/DDBJ whole genome shotgun (WGS) entry which is preliminary data.</text>
</comment>
<dbReference type="InterPro" id="IPR036890">
    <property type="entry name" value="HATPase_C_sf"/>
</dbReference>
<dbReference type="SUPFAM" id="SSF55874">
    <property type="entry name" value="ATPase domain of HSP90 chaperone/DNA topoisomerase II/histidine kinase"/>
    <property type="match status" value="1"/>
</dbReference>
<dbReference type="GO" id="GO:0016301">
    <property type="term" value="F:kinase activity"/>
    <property type="evidence" value="ECO:0007669"/>
    <property type="project" value="UniProtKB-KW"/>
</dbReference>
<organism evidence="1 2">
    <name type="scientific">Clostridium gasigenes</name>
    <dbReference type="NCBI Taxonomy" id="94869"/>
    <lineage>
        <taxon>Bacteria</taxon>
        <taxon>Bacillati</taxon>
        <taxon>Bacillota</taxon>
        <taxon>Clostridia</taxon>
        <taxon>Eubacteriales</taxon>
        <taxon>Clostridiaceae</taxon>
        <taxon>Clostridium</taxon>
    </lineage>
</organism>
<keyword evidence="1" id="KW-0808">Transferase</keyword>
<evidence type="ECO:0000313" key="2">
    <source>
        <dbReference type="Proteomes" id="UP000585258"/>
    </source>
</evidence>
<dbReference type="Gene3D" id="3.30.565.10">
    <property type="entry name" value="Histidine kinase-like ATPase, C-terminal domain"/>
    <property type="match status" value="1"/>
</dbReference>
<dbReference type="EMBL" id="JACKWY010000010">
    <property type="protein sequence ID" value="MBB6715960.1"/>
    <property type="molecule type" value="Genomic_DNA"/>
</dbReference>